<dbReference type="RefSeq" id="WP_379702550.1">
    <property type="nucleotide sequence ID" value="NZ_JBHTAT010000001.1"/>
</dbReference>
<comment type="caution">
    <text evidence="1">The sequence shown here is derived from an EMBL/GenBank/DDBJ whole genome shotgun (WGS) entry which is preliminary data.</text>
</comment>
<organism evidence="1 2">
    <name type="scientific">Haloplanus litoreus</name>
    <dbReference type="NCBI Taxonomy" id="767515"/>
    <lineage>
        <taxon>Archaea</taxon>
        <taxon>Methanobacteriati</taxon>
        <taxon>Methanobacteriota</taxon>
        <taxon>Stenosarchaea group</taxon>
        <taxon>Halobacteria</taxon>
        <taxon>Halobacteriales</taxon>
        <taxon>Haloferacaceae</taxon>
        <taxon>Haloplanus</taxon>
    </lineage>
</organism>
<evidence type="ECO:0000313" key="2">
    <source>
        <dbReference type="Proteomes" id="UP001596434"/>
    </source>
</evidence>
<name>A0ABD5ZV96_9EURY</name>
<dbReference type="Proteomes" id="UP001596434">
    <property type="component" value="Unassembled WGS sequence"/>
</dbReference>
<sequence length="40" mass="4628">MRGNVAVTPMGWLYRRTRAEGATQPIRRVRDAMGRRVRGE</sequence>
<proteinExistence type="predicted"/>
<reference evidence="1 2" key="1">
    <citation type="journal article" date="2019" name="Int. J. Syst. Evol. Microbiol.">
        <title>The Global Catalogue of Microorganisms (GCM) 10K type strain sequencing project: providing services to taxonomists for standard genome sequencing and annotation.</title>
        <authorList>
            <consortium name="The Broad Institute Genomics Platform"/>
            <consortium name="The Broad Institute Genome Sequencing Center for Infectious Disease"/>
            <person name="Wu L."/>
            <person name="Ma J."/>
        </authorList>
    </citation>
    <scope>NUCLEOTIDE SEQUENCE [LARGE SCALE GENOMIC DNA]</scope>
    <source>
        <strain evidence="1 2">GX21</strain>
    </source>
</reference>
<protein>
    <submittedName>
        <fullName evidence="1">Uncharacterized protein</fullName>
    </submittedName>
</protein>
<accession>A0ABD5ZV96</accession>
<evidence type="ECO:0000313" key="1">
    <source>
        <dbReference type="EMBL" id="MFC7254351.1"/>
    </source>
</evidence>
<dbReference type="EMBL" id="JBHTAT010000001">
    <property type="protein sequence ID" value="MFC7254351.1"/>
    <property type="molecule type" value="Genomic_DNA"/>
</dbReference>
<gene>
    <name evidence="1" type="ORF">ACFQKE_03390</name>
</gene>
<dbReference type="AlphaFoldDB" id="A0ABD5ZV96"/>
<keyword evidence="2" id="KW-1185">Reference proteome</keyword>